<keyword evidence="11 13" id="KW-0472">Membrane</keyword>
<feature type="transmembrane region" description="Helical" evidence="13">
    <location>
        <begin position="21"/>
        <end position="38"/>
    </location>
</feature>
<dbReference type="GO" id="GO:0046872">
    <property type="term" value="F:metal ion binding"/>
    <property type="evidence" value="ECO:0007669"/>
    <property type="project" value="UniProtKB-KW"/>
</dbReference>
<reference evidence="15 16" key="1">
    <citation type="journal article" date="2015" name="Stand. Genomic Sci.">
        <title>Genomic Encyclopedia of Bacterial and Archaeal Type Strains, Phase III: the genomes of soil and plant-associated and newly described type strains.</title>
        <authorList>
            <person name="Whitman W.B."/>
            <person name="Woyke T."/>
            <person name="Klenk H.P."/>
            <person name="Zhou Y."/>
            <person name="Lilburn T.G."/>
            <person name="Beck B.J."/>
            <person name="De Vos P."/>
            <person name="Vandamme P."/>
            <person name="Eisen J.A."/>
            <person name="Garrity G."/>
            <person name="Hugenholtz P."/>
            <person name="Kyrpides N.C."/>
        </authorList>
    </citation>
    <scope>NUCLEOTIDE SEQUENCE [LARGE SCALE GENOMIC DNA]</scope>
    <source>
        <strain evidence="15 16">A3</strain>
    </source>
</reference>
<dbReference type="PANTHER" id="PTHR30529">
    <property type="entry name" value="CYTOCHROME B561"/>
    <property type="match status" value="1"/>
</dbReference>
<evidence type="ECO:0000256" key="3">
    <source>
        <dbReference type="ARBA" id="ARBA00022448"/>
    </source>
</evidence>
<keyword evidence="8" id="KW-0249">Electron transport</keyword>
<accession>A0A4R2IHP9</accession>
<keyword evidence="6 13" id="KW-0812">Transmembrane</keyword>
<evidence type="ECO:0000256" key="12">
    <source>
        <dbReference type="ARBA" id="ARBA00037975"/>
    </source>
</evidence>
<dbReference type="GO" id="GO:0005886">
    <property type="term" value="C:plasma membrane"/>
    <property type="evidence" value="ECO:0007669"/>
    <property type="project" value="UniProtKB-SubCell"/>
</dbReference>
<dbReference type="Proteomes" id="UP000294862">
    <property type="component" value="Unassembled WGS sequence"/>
</dbReference>
<feature type="transmembrane region" description="Helical" evidence="13">
    <location>
        <begin position="148"/>
        <end position="167"/>
    </location>
</feature>
<evidence type="ECO:0000256" key="1">
    <source>
        <dbReference type="ARBA" id="ARBA00001970"/>
    </source>
</evidence>
<evidence type="ECO:0000256" key="13">
    <source>
        <dbReference type="SAM" id="Phobius"/>
    </source>
</evidence>
<evidence type="ECO:0000313" key="15">
    <source>
        <dbReference type="EMBL" id="TCO43288.1"/>
    </source>
</evidence>
<dbReference type="InterPro" id="IPR016174">
    <property type="entry name" value="Di-haem_cyt_TM"/>
</dbReference>
<keyword evidence="3" id="KW-0813">Transport</keyword>
<comment type="similarity">
    <text evidence="12">Belongs to the cytochrome b561 family.</text>
</comment>
<feature type="transmembrane region" description="Helical" evidence="13">
    <location>
        <begin position="50"/>
        <end position="69"/>
    </location>
</feature>
<evidence type="ECO:0000256" key="4">
    <source>
        <dbReference type="ARBA" id="ARBA00022475"/>
    </source>
</evidence>
<evidence type="ECO:0000256" key="8">
    <source>
        <dbReference type="ARBA" id="ARBA00022982"/>
    </source>
</evidence>
<dbReference type="InterPro" id="IPR052168">
    <property type="entry name" value="Cytochrome_b561_oxidase"/>
</dbReference>
<dbReference type="InterPro" id="IPR011577">
    <property type="entry name" value="Cyt_b561_bac/Ni-Hgenase"/>
</dbReference>
<dbReference type="RefSeq" id="WP_131993495.1">
    <property type="nucleotide sequence ID" value="NZ_JACGXM010000002.1"/>
</dbReference>
<keyword evidence="16" id="KW-1185">Reference proteome</keyword>
<organism evidence="15 16">
    <name type="scientific">Dokdonella fugitiva</name>
    <dbReference type="NCBI Taxonomy" id="328517"/>
    <lineage>
        <taxon>Bacteria</taxon>
        <taxon>Pseudomonadati</taxon>
        <taxon>Pseudomonadota</taxon>
        <taxon>Gammaproteobacteria</taxon>
        <taxon>Lysobacterales</taxon>
        <taxon>Rhodanobacteraceae</taxon>
        <taxon>Dokdonella</taxon>
    </lineage>
</organism>
<keyword evidence="7" id="KW-0479">Metal-binding</keyword>
<comment type="caution">
    <text evidence="15">The sequence shown here is derived from an EMBL/GenBank/DDBJ whole genome shotgun (WGS) entry which is preliminary data.</text>
</comment>
<evidence type="ECO:0000256" key="5">
    <source>
        <dbReference type="ARBA" id="ARBA00022617"/>
    </source>
</evidence>
<evidence type="ECO:0000256" key="9">
    <source>
        <dbReference type="ARBA" id="ARBA00022989"/>
    </source>
</evidence>
<dbReference type="GO" id="GO:0009055">
    <property type="term" value="F:electron transfer activity"/>
    <property type="evidence" value="ECO:0007669"/>
    <property type="project" value="InterPro"/>
</dbReference>
<dbReference type="AlphaFoldDB" id="A0A4R2IHP9"/>
<proteinExistence type="inferred from homology"/>
<sequence>MRWKNDPHRYSSPTIALHWTMALLIVAAYASVASQALFAHDGPQRARLDAVHAFAGLCVFVTVFARLALRAGRRPAIVPPPSRLQARFALAMHVLLYAFLVAMPLLGWLLASARGTRIAFGAFELPPLVPADPALAGIAGTWHAGGAMVGYALVGGHAAAALAHHWLRRDDTLLRMLPRRRRR</sequence>
<dbReference type="OrthoDB" id="8589936at2"/>
<evidence type="ECO:0000256" key="11">
    <source>
        <dbReference type="ARBA" id="ARBA00023136"/>
    </source>
</evidence>
<dbReference type="SUPFAM" id="SSF81342">
    <property type="entry name" value="Transmembrane di-heme cytochromes"/>
    <property type="match status" value="1"/>
</dbReference>
<comment type="cofactor">
    <cofactor evidence="1">
        <name>heme b</name>
        <dbReference type="ChEBI" id="CHEBI:60344"/>
    </cofactor>
</comment>
<keyword evidence="5" id="KW-0349">Heme</keyword>
<keyword evidence="9 13" id="KW-1133">Transmembrane helix</keyword>
<keyword evidence="4" id="KW-1003">Cell membrane</keyword>
<evidence type="ECO:0000256" key="2">
    <source>
        <dbReference type="ARBA" id="ARBA00004651"/>
    </source>
</evidence>
<evidence type="ECO:0000256" key="6">
    <source>
        <dbReference type="ARBA" id="ARBA00022692"/>
    </source>
</evidence>
<feature type="domain" description="Cytochrome b561 bacterial/Ni-hydrogenase" evidence="14">
    <location>
        <begin position="9"/>
        <end position="178"/>
    </location>
</feature>
<evidence type="ECO:0000259" key="14">
    <source>
        <dbReference type="Pfam" id="PF01292"/>
    </source>
</evidence>
<evidence type="ECO:0000256" key="10">
    <source>
        <dbReference type="ARBA" id="ARBA00023004"/>
    </source>
</evidence>
<comment type="subcellular location">
    <subcellularLocation>
        <location evidence="2">Cell membrane</location>
        <topology evidence="2">Multi-pass membrane protein</topology>
    </subcellularLocation>
</comment>
<keyword evidence="10" id="KW-0408">Iron</keyword>
<feature type="transmembrane region" description="Helical" evidence="13">
    <location>
        <begin position="90"/>
        <end position="111"/>
    </location>
</feature>
<dbReference type="EMBL" id="SLWQ01000001">
    <property type="protein sequence ID" value="TCO43288.1"/>
    <property type="molecule type" value="Genomic_DNA"/>
</dbReference>
<dbReference type="PANTHER" id="PTHR30529:SF3">
    <property type="entry name" value="CYTOCHROME B561 HOMOLOG 1"/>
    <property type="match status" value="1"/>
</dbReference>
<protein>
    <submittedName>
        <fullName evidence="15">Cytochrome b561</fullName>
    </submittedName>
</protein>
<evidence type="ECO:0000256" key="7">
    <source>
        <dbReference type="ARBA" id="ARBA00022723"/>
    </source>
</evidence>
<dbReference type="GO" id="GO:0022904">
    <property type="term" value="P:respiratory electron transport chain"/>
    <property type="evidence" value="ECO:0007669"/>
    <property type="project" value="InterPro"/>
</dbReference>
<name>A0A4R2IHP9_9GAMM</name>
<evidence type="ECO:0000313" key="16">
    <source>
        <dbReference type="Proteomes" id="UP000294862"/>
    </source>
</evidence>
<gene>
    <name evidence="15" type="ORF">EV148_101711</name>
</gene>
<dbReference type="GO" id="GO:0020037">
    <property type="term" value="F:heme binding"/>
    <property type="evidence" value="ECO:0007669"/>
    <property type="project" value="TreeGrafter"/>
</dbReference>
<dbReference type="Pfam" id="PF01292">
    <property type="entry name" value="Ni_hydr_CYTB"/>
    <property type="match status" value="1"/>
</dbReference>